<name>A0AAV4H2V4_9GAST</name>
<comment type="caution">
    <text evidence="2">The sequence shown here is derived from an EMBL/GenBank/DDBJ whole genome shotgun (WGS) entry which is preliminary data.</text>
</comment>
<organism evidence="2 3">
    <name type="scientific">Elysia marginata</name>
    <dbReference type="NCBI Taxonomy" id="1093978"/>
    <lineage>
        <taxon>Eukaryota</taxon>
        <taxon>Metazoa</taxon>
        <taxon>Spiralia</taxon>
        <taxon>Lophotrochozoa</taxon>
        <taxon>Mollusca</taxon>
        <taxon>Gastropoda</taxon>
        <taxon>Heterobranchia</taxon>
        <taxon>Euthyneura</taxon>
        <taxon>Panpulmonata</taxon>
        <taxon>Sacoglossa</taxon>
        <taxon>Placobranchoidea</taxon>
        <taxon>Plakobranchidae</taxon>
        <taxon>Elysia</taxon>
    </lineage>
</organism>
<evidence type="ECO:0000313" key="2">
    <source>
        <dbReference type="EMBL" id="GFR92044.1"/>
    </source>
</evidence>
<gene>
    <name evidence="2" type="ORF">ElyMa_002608200</name>
</gene>
<evidence type="ECO:0000313" key="3">
    <source>
        <dbReference type="Proteomes" id="UP000762676"/>
    </source>
</evidence>
<dbReference type="AlphaFoldDB" id="A0AAV4H2V4"/>
<evidence type="ECO:0000256" key="1">
    <source>
        <dbReference type="SAM" id="Coils"/>
    </source>
</evidence>
<keyword evidence="3" id="KW-1185">Reference proteome</keyword>
<dbReference type="Proteomes" id="UP000762676">
    <property type="component" value="Unassembled WGS sequence"/>
</dbReference>
<accession>A0AAV4H2V4</accession>
<proteinExistence type="predicted"/>
<keyword evidence="1" id="KW-0175">Coiled coil</keyword>
<dbReference type="EMBL" id="BMAT01005369">
    <property type="protein sequence ID" value="GFR92044.1"/>
    <property type="molecule type" value="Genomic_DNA"/>
</dbReference>
<reference evidence="2 3" key="1">
    <citation type="journal article" date="2021" name="Elife">
        <title>Chloroplast acquisition without the gene transfer in kleptoplastic sea slugs, Plakobranchus ocellatus.</title>
        <authorList>
            <person name="Maeda T."/>
            <person name="Takahashi S."/>
            <person name="Yoshida T."/>
            <person name="Shimamura S."/>
            <person name="Takaki Y."/>
            <person name="Nagai Y."/>
            <person name="Toyoda A."/>
            <person name="Suzuki Y."/>
            <person name="Arimoto A."/>
            <person name="Ishii H."/>
            <person name="Satoh N."/>
            <person name="Nishiyama T."/>
            <person name="Hasebe M."/>
            <person name="Maruyama T."/>
            <person name="Minagawa J."/>
            <person name="Obokata J."/>
            <person name="Shigenobu S."/>
        </authorList>
    </citation>
    <scope>NUCLEOTIDE SEQUENCE [LARGE SCALE GENOMIC DNA]</scope>
</reference>
<protein>
    <recommendedName>
        <fullName evidence="4">Fibrinogen C-terminal domain-containing protein</fullName>
    </recommendedName>
</protein>
<evidence type="ECO:0008006" key="4">
    <source>
        <dbReference type="Google" id="ProtNLM"/>
    </source>
</evidence>
<feature type="coiled-coil region" evidence="1">
    <location>
        <begin position="206"/>
        <end position="273"/>
    </location>
</feature>
<sequence length="568" mass="63544">MVIFYIAKKYEPPNVIGSLGNRIAPHIQGTAVSGFDLSFYSRSHVPLNSSAAVSGCAMLQCNEKLADDPDDHTSTSRKITALTIYMRRARDGNQWRELTTLSTIKPRDQRVSDGRRFSGDLTDRQANITVMLHKTVDCSETQFACVAVSVDANGQNNELKSFVGGSTAFELDPRSPSISEDFKSLSAPADGLGEIKQLVTSLGEKLNCMEKRLEDSANGAKRLEDKLETFKTTVTDQTHNLETEVRSEILSSSNRLQDRLDRLENRLEDKVSQVGTRPLQDSDDSFVGSSLRQIVESVESTNANISELYDYVKSARPPQISVPSTADNMTRLASKLASLSSITSNLVTSVDALQQVCPSAASDRVEEYFDVLGTGRKEWRLVFRGTSYNNVKIYPAYIHGTGIPLEVEAGCKQFNHSLPCVNHYRNRDAFENWTNIDEVLLAVFDKGRVVKRIVFNGRGSTITSWFEKNRVILSSWTDLKTKEQNIFSIEGETRPQYMRRFYINFDYTTCDAFGGWFFAGEAEPGCPMDKNIARPFFQYAVGDTYAVWSSANVARADSIGVFLKYEDW</sequence>